<evidence type="ECO:0000259" key="9">
    <source>
        <dbReference type="PROSITE" id="PS50042"/>
    </source>
</evidence>
<evidence type="ECO:0000256" key="6">
    <source>
        <dbReference type="ARBA" id="ARBA00023136"/>
    </source>
</evidence>
<dbReference type="InterPro" id="IPR000595">
    <property type="entry name" value="cNMP-bd_dom"/>
</dbReference>
<keyword evidence="4" id="KW-1133">Transmembrane helix</keyword>
<keyword evidence="7" id="KW-1071">Ligand-gated ion channel</keyword>
<dbReference type="InterPro" id="IPR050866">
    <property type="entry name" value="CNG_cation_channel"/>
</dbReference>
<evidence type="ECO:0000256" key="7">
    <source>
        <dbReference type="ARBA" id="ARBA00023286"/>
    </source>
</evidence>
<dbReference type="GO" id="GO:0044877">
    <property type="term" value="F:protein-containing complex binding"/>
    <property type="evidence" value="ECO:0007669"/>
    <property type="project" value="TreeGrafter"/>
</dbReference>
<comment type="caution">
    <text evidence="10">The sequence shown here is derived from an EMBL/GenBank/DDBJ whole genome shotgun (WGS) entry which is preliminary data.</text>
</comment>
<evidence type="ECO:0000256" key="1">
    <source>
        <dbReference type="ARBA" id="ARBA00004141"/>
    </source>
</evidence>
<dbReference type="PANTHER" id="PTHR45638">
    <property type="entry name" value="CYCLIC NUCLEOTIDE-GATED CATION CHANNEL SUBUNIT A"/>
    <property type="match status" value="1"/>
</dbReference>
<dbReference type="Gene3D" id="2.60.120.10">
    <property type="entry name" value="Jelly Rolls"/>
    <property type="match status" value="1"/>
</dbReference>
<keyword evidence="2" id="KW-0813">Transport</keyword>
<dbReference type="GO" id="GO:0016020">
    <property type="term" value="C:membrane"/>
    <property type="evidence" value="ECO:0007669"/>
    <property type="project" value="UniProtKB-SubCell"/>
</dbReference>
<dbReference type="SUPFAM" id="SSF51206">
    <property type="entry name" value="cAMP-binding domain-like"/>
    <property type="match status" value="1"/>
</dbReference>
<organism evidence="10 11">
    <name type="scientific">Aureimonas pseudogalii</name>
    <dbReference type="NCBI Taxonomy" id="1744844"/>
    <lineage>
        <taxon>Bacteria</taxon>
        <taxon>Pseudomonadati</taxon>
        <taxon>Pseudomonadota</taxon>
        <taxon>Alphaproteobacteria</taxon>
        <taxon>Hyphomicrobiales</taxon>
        <taxon>Aurantimonadaceae</taxon>
        <taxon>Aureimonas</taxon>
    </lineage>
</organism>
<comment type="subcellular location">
    <subcellularLocation>
        <location evidence="1">Membrane</location>
        <topology evidence="1">Multi-pass membrane protein</topology>
    </subcellularLocation>
</comment>
<feature type="domain" description="Cyclic nucleotide-binding" evidence="9">
    <location>
        <begin position="16"/>
        <end position="135"/>
    </location>
</feature>
<reference evidence="10 11" key="1">
    <citation type="submission" date="2020-08" db="EMBL/GenBank/DDBJ databases">
        <title>Genomic Encyclopedia of Type Strains, Phase IV (KMG-IV): sequencing the most valuable type-strain genomes for metagenomic binning, comparative biology and taxonomic classification.</title>
        <authorList>
            <person name="Goeker M."/>
        </authorList>
    </citation>
    <scope>NUCLEOTIDE SEQUENCE [LARGE SCALE GENOMIC DNA]</scope>
    <source>
        <strain evidence="10 11">DSM 102238</strain>
    </source>
</reference>
<dbReference type="SMART" id="SM00100">
    <property type="entry name" value="cNMP"/>
    <property type="match status" value="1"/>
</dbReference>
<dbReference type="EMBL" id="JACIEK010000001">
    <property type="protein sequence ID" value="MBB3996361.1"/>
    <property type="molecule type" value="Genomic_DNA"/>
</dbReference>
<evidence type="ECO:0000256" key="4">
    <source>
        <dbReference type="ARBA" id="ARBA00022989"/>
    </source>
</evidence>
<evidence type="ECO:0000256" key="3">
    <source>
        <dbReference type="ARBA" id="ARBA00022692"/>
    </source>
</evidence>
<keyword evidence="8" id="KW-0407">Ion channel</keyword>
<gene>
    <name evidence="10" type="ORF">GGR04_000182</name>
</gene>
<dbReference type="PRINTS" id="PR00103">
    <property type="entry name" value="CAMPKINASE"/>
</dbReference>
<dbReference type="AlphaFoldDB" id="A0A7W6H1W4"/>
<evidence type="ECO:0000313" key="10">
    <source>
        <dbReference type="EMBL" id="MBB3996361.1"/>
    </source>
</evidence>
<dbReference type="PANTHER" id="PTHR45638:SF11">
    <property type="entry name" value="CYCLIC NUCLEOTIDE-GATED CATION CHANNEL SUBUNIT A"/>
    <property type="match status" value="1"/>
</dbReference>
<dbReference type="GO" id="GO:0005221">
    <property type="term" value="F:intracellularly cyclic nucleotide-activated monoatomic cation channel activity"/>
    <property type="evidence" value="ECO:0007669"/>
    <property type="project" value="InterPro"/>
</dbReference>
<keyword evidence="11" id="KW-1185">Reference proteome</keyword>
<dbReference type="InterPro" id="IPR018488">
    <property type="entry name" value="cNMP-bd_CS"/>
</dbReference>
<proteinExistence type="predicted"/>
<evidence type="ECO:0000256" key="8">
    <source>
        <dbReference type="ARBA" id="ARBA00023303"/>
    </source>
</evidence>
<dbReference type="PROSITE" id="PS50042">
    <property type="entry name" value="CNMP_BINDING_3"/>
    <property type="match status" value="1"/>
</dbReference>
<dbReference type="PROSITE" id="PS00889">
    <property type="entry name" value="CNMP_BINDING_2"/>
    <property type="match status" value="1"/>
</dbReference>
<dbReference type="CDD" id="cd00038">
    <property type="entry name" value="CAP_ED"/>
    <property type="match status" value="1"/>
</dbReference>
<keyword evidence="6" id="KW-0472">Membrane</keyword>
<sequence>MSQLSHEVELLRRIPLFQGIEPKKLKLIAFNSDLAMFAPGDTIFRQGDVGDSAYLILAGEVAVLASSPIGEIELARLGPNEIVGEIGILCDMPRTATVRSMTALKTLRISKDCLAEMLDAFPAMARSMLREMALRLSRTNAELVLSRSGSHSPV</sequence>
<accession>A0A7W6H1W4</accession>
<dbReference type="InterPro" id="IPR018490">
    <property type="entry name" value="cNMP-bd_dom_sf"/>
</dbReference>
<dbReference type="Proteomes" id="UP000542776">
    <property type="component" value="Unassembled WGS sequence"/>
</dbReference>
<keyword evidence="3" id="KW-0812">Transmembrane</keyword>
<evidence type="ECO:0000256" key="2">
    <source>
        <dbReference type="ARBA" id="ARBA00022448"/>
    </source>
</evidence>
<dbReference type="Pfam" id="PF00027">
    <property type="entry name" value="cNMP_binding"/>
    <property type="match status" value="1"/>
</dbReference>
<dbReference type="InterPro" id="IPR014710">
    <property type="entry name" value="RmlC-like_jellyroll"/>
</dbReference>
<evidence type="ECO:0000313" key="11">
    <source>
        <dbReference type="Proteomes" id="UP000542776"/>
    </source>
</evidence>
<dbReference type="RefSeq" id="WP_183196937.1">
    <property type="nucleotide sequence ID" value="NZ_JACIEK010000001.1"/>
</dbReference>
<evidence type="ECO:0000256" key="5">
    <source>
        <dbReference type="ARBA" id="ARBA00023065"/>
    </source>
</evidence>
<name>A0A7W6H1W4_9HYPH</name>
<protein>
    <submittedName>
        <fullName evidence="10">CRP-like cAMP-binding protein</fullName>
    </submittedName>
</protein>
<keyword evidence="5" id="KW-0406">Ion transport</keyword>